<organism evidence="6 7">
    <name type="scientific">Neorhizobium alkalisoli</name>
    <dbReference type="NCBI Taxonomy" id="528178"/>
    <lineage>
        <taxon>Bacteria</taxon>
        <taxon>Pseudomonadati</taxon>
        <taxon>Pseudomonadota</taxon>
        <taxon>Alphaproteobacteria</taxon>
        <taxon>Hyphomicrobiales</taxon>
        <taxon>Rhizobiaceae</taxon>
        <taxon>Rhizobium/Agrobacterium group</taxon>
        <taxon>Neorhizobium</taxon>
    </lineage>
</organism>
<evidence type="ECO:0000256" key="4">
    <source>
        <dbReference type="ARBA" id="ARBA00023239"/>
    </source>
</evidence>
<accession>A0A561PZ38</accession>
<keyword evidence="3" id="KW-0862">Zinc</keyword>
<comment type="similarity">
    <text evidence="1">Belongs to the Gfa family.</text>
</comment>
<dbReference type="PANTHER" id="PTHR33337:SF40">
    <property type="entry name" value="CENP-V_GFA DOMAIN-CONTAINING PROTEIN-RELATED"/>
    <property type="match status" value="1"/>
</dbReference>
<protein>
    <recommendedName>
        <fullName evidence="5">CENP-V/GFA domain-containing protein</fullName>
    </recommendedName>
</protein>
<sequence>MTTLLGSCSCGEVKVAVRGEPSRVGICHCADCRQESGSAFTFFAVWPANRFETKGDTREFAGRSFCPKCGSRLFSTDGREAEIKVGILSEAPTRLMPTYELWVKRREDWLSPIDGAEQFDEDRI</sequence>
<keyword evidence="2" id="KW-0479">Metal-binding</keyword>
<gene>
    <name evidence="6" type="ORF">FHW37_12135</name>
</gene>
<feature type="domain" description="CENP-V/GFA" evidence="5">
    <location>
        <begin position="4"/>
        <end position="114"/>
    </location>
</feature>
<keyword evidence="4" id="KW-0456">Lyase</keyword>
<dbReference type="GO" id="GO:0046872">
    <property type="term" value="F:metal ion binding"/>
    <property type="evidence" value="ECO:0007669"/>
    <property type="project" value="UniProtKB-KW"/>
</dbReference>
<evidence type="ECO:0000259" key="5">
    <source>
        <dbReference type="PROSITE" id="PS51891"/>
    </source>
</evidence>
<dbReference type="AlphaFoldDB" id="A0A561PZ38"/>
<dbReference type="GO" id="GO:0016846">
    <property type="term" value="F:carbon-sulfur lyase activity"/>
    <property type="evidence" value="ECO:0007669"/>
    <property type="project" value="InterPro"/>
</dbReference>
<comment type="caution">
    <text evidence="6">The sequence shown here is derived from an EMBL/GenBank/DDBJ whole genome shotgun (WGS) entry which is preliminary data.</text>
</comment>
<evidence type="ECO:0000256" key="1">
    <source>
        <dbReference type="ARBA" id="ARBA00005495"/>
    </source>
</evidence>
<dbReference type="Proteomes" id="UP000320653">
    <property type="component" value="Unassembled WGS sequence"/>
</dbReference>
<proteinExistence type="inferred from homology"/>
<dbReference type="EMBL" id="VIWP01000021">
    <property type="protein sequence ID" value="TWF43365.1"/>
    <property type="molecule type" value="Genomic_DNA"/>
</dbReference>
<dbReference type="Gene3D" id="3.90.1590.10">
    <property type="entry name" value="glutathione-dependent formaldehyde- activating enzyme (gfa)"/>
    <property type="match status" value="1"/>
</dbReference>
<reference evidence="6 7" key="1">
    <citation type="submission" date="2019-06" db="EMBL/GenBank/DDBJ databases">
        <title>Sorghum-associated microbial communities from plants grown in Nebraska, USA.</title>
        <authorList>
            <person name="Schachtman D."/>
        </authorList>
    </citation>
    <scope>NUCLEOTIDE SEQUENCE [LARGE SCALE GENOMIC DNA]</scope>
    <source>
        <strain evidence="6 7">1225</strain>
    </source>
</reference>
<dbReference type="InterPro" id="IPR006913">
    <property type="entry name" value="CENP-V/GFA"/>
</dbReference>
<dbReference type="InterPro" id="IPR011057">
    <property type="entry name" value="Mss4-like_sf"/>
</dbReference>
<evidence type="ECO:0000313" key="6">
    <source>
        <dbReference type="EMBL" id="TWF43365.1"/>
    </source>
</evidence>
<keyword evidence="7" id="KW-1185">Reference proteome</keyword>
<evidence type="ECO:0000256" key="3">
    <source>
        <dbReference type="ARBA" id="ARBA00022833"/>
    </source>
</evidence>
<name>A0A561PZ38_9HYPH</name>
<dbReference type="SUPFAM" id="SSF51316">
    <property type="entry name" value="Mss4-like"/>
    <property type="match status" value="1"/>
</dbReference>
<dbReference type="PANTHER" id="PTHR33337">
    <property type="entry name" value="GFA DOMAIN-CONTAINING PROTEIN"/>
    <property type="match status" value="1"/>
</dbReference>
<dbReference type="PROSITE" id="PS51891">
    <property type="entry name" value="CENP_V_GFA"/>
    <property type="match status" value="1"/>
</dbReference>
<dbReference type="Pfam" id="PF04828">
    <property type="entry name" value="GFA"/>
    <property type="match status" value="1"/>
</dbReference>
<dbReference type="OrthoDB" id="9807246at2"/>
<dbReference type="RefSeq" id="WP_145643725.1">
    <property type="nucleotide sequence ID" value="NZ_VIWP01000021.1"/>
</dbReference>
<evidence type="ECO:0000256" key="2">
    <source>
        <dbReference type="ARBA" id="ARBA00022723"/>
    </source>
</evidence>
<evidence type="ECO:0000313" key="7">
    <source>
        <dbReference type="Proteomes" id="UP000320653"/>
    </source>
</evidence>